<evidence type="ECO:0000313" key="1">
    <source>
        <dbReference type="EMBL" id="KIJ38077.1"/>
    </source>
</evidence>
<dbReference type="EMBL" id="KN837163">
    <property type="protein sequence ID" value="KIJ38077.1"/>
    <property type="molecule type" value="Genomic_DNA"/>
</dbReference>
<protein>
    <submittedName>
        <fullName evidence="1">Uncharacterized protein</fullName>
    </submittedName>
</protein>
<dbReference type="HOGENOM" id="CLU_105533_1_1_1"/>
<proteinExistence type="predicted"/>
<dbReference type="AlphaFoldDB" id="A0A0C9V941"/>
<feature type="non-terminal residue" evidence="1">
    <location>
        <position position="79"/>
    </location>
</feature>
<reference evidence="1 2" key="1">
    <citation type="submission" date="2014-06" db="EMBL/GenBank/DDBJ databases">
        <title>Evolutionary Origins and Diversification of the Mycorrhizal Mutualists.</title>
        <authorList>
            <consortium name="DOE Joint Genome Institute"/>
            <consortium name="Mycorrhizal Genomics Consortium"/>
            <person name="Kohler A."/>
            <person name="Kuo A."/>
            <person name="Nagy L.G."/>
            <person name="Floudas D."/>
            <person name="Copeland A."/>
            <person name="Barry K.W."/>
            <person name="Cichocki N."/>
            <person name="Veneault-Fourrey C."/>
            <person name="LaButti K."/>
            <person name="Lindquist E.A."/>
            <person name="Lipzen A."/>
            <person name="Lundell T."/>
            <person name="Morin E."/>
            <person name="Murat C."/>
            <person name="Riley R."/>
            <person name="Ohm R."/>
            <person name="Sun H."/>
            <person name="Tunlid A."/>
            <person name="Henrissat B."/>
            <person name="Grigoriev I.V."/>
            <person name="Hibbett D.S."/>
            <person name="Martin F."/>
        </authorList>
    </citation>
    <scope>NUCLEOTIDE SEQUENCE [LARGE SCALE GENOMIC DNA]</scope>
    <source>
        <strain evidence="1 2">SS14</strain>
    </source>
</reference>
<name>A0A0C9V941_SPHS4</name>
<dbReference type="Proteomes" id="UP000054279">
    <property type="component" value="Unassembled WGS sequence"/>
</dbReference>
<evidence type="ECO:0000313" key="2">
    <source>
        <dbReference type="Proteomes" id="UP000054279"/>
    </source>
</evidence>
<dbReference type="OrthoDB" id="3270336at2759"/>
<keyword evidence="2" id="KW-1185">Reference proteome</keyword>
<sequence length="79" mass="9275">FLAQRLTVEEIEIICGVYCTNPRPGVSPRYLSWWPKPNSWAKSGFDIGYWTSECEDWYQTRLSQIDKGTVKLRTTDAWK</sequence>
<gene>
    <name evidence="1" type="ORF">M422DRAFT_94642</name>
</gene>
<feature type="non-terminal residue" evidence="1">
    <location>
        <position position="1"/>
    </location>
</feature>
<accession>A0A0C9V941</accession>
<organism evidence="1 2">
    <name type="scientific">Sphaerobolus stellatus (strain SS14)</name>
    <dbReference type="NCBI Taxonomy" id="990650"/>
    <lineage>
        <taxon>Eukaryota</taxon>
        <taxon>Fungi</taxon>
        <taxon>Dikarya</taxon>
        <taxon>Basidiomycota</taxon>
        <taxon>Agaricomycotina</taxon>
        <taxon>Agaricomycetes</taxon>
        <taxon>Phallomycetidae</taxon>
        <taxon>Geastrales</taxon>
        <taxon>Sphaerobolaceae</taxon>
        <taxon>Sphaerobolus</taxon>
    </lineage>
</organism>